<gene>
    <name evidence="3" type="ORF">E0L32_000900</name>
</gene>
<dbReference type="EMBL" id="SKBQ01000003">
    <property type="protein sequence ID" value="TPX12723.1"/>
    <property type="molecule type" value="Genomic_DNA"/>
</dbReference>
<dbReference type="Pfam" id="PF21666">
    <property type="entry name" value="DUF4246_N"/>
    <property type="match status" value="1"/>
</dbReference>
<dbReference type="RefSeq" id="XP_030994434.1">
    <property type="nucleotide sequence ID" value="XM_031143923.1"/>
</dbReference>
<feature type="domain" description="DUF4246" evidence="1">
    <location>
        <begin position="124"/>
        <end position="615"/>
    </location>
</feature>
<comment type="caution">
    <text evidence="3">The sequence shown here is derived from an EMBL/GenBank/DDBJ whole genome shotgun (WGS) entry which is preliminary data.</text>
</comment>
<evidence type="ECO:0000313" key="3">
    <source>
        <dbReference type="EMBL" id="TPX12723.1"/>
    </source>
</evidence>
<evidence type="ECO:0000259" key="1">
    <source>
        <dbReference type="Pfam" id="PF14033"/>
    </source>
</evidence>
<dbReference type="PANTHER" id="PTHR33119:SF1">
    <property type="entry name" value="FE2OG DIOXYGENASE DOMAIN-CONTAINING PROTEIN"/>
    <property type="match status" value="1"/>
</dbReference>
<name>A0A507AYL7_9PEZI</name>
<dbReference type="PANTHER" id="PTHR33119">
    <property type="entry name" value="IFI3P"/>
    <property type="match status" value="1"/>
</dbReference>
<proteinExistence type="predicted"/>
<evidence type="ECO:0000259" key="2">
    <source>
        <dbReference type="Pfam" id="PF21666"/>
    </source>
</evidence>
<dbReference type="Pfam" id="PF14033">
    <property type="entry name" value="DUF4246"/>
    <property type="match status" value="1"/>
</dbReference>
<sequence>MCPPDPWKPDPLVESPKTAEAAAAAADGPAYSNATAEGTPLHVPGLHGVPVFAPLPGRGGIVIGFRHAALDLAAMCVDRVLAREVAMLRVMNNITDRPGWQLDVDDKAFWSLWKREEREPLMSEEAWRWCQAELTEKANVFDEVKGTYVLEAGSRVFKSDTVVSKALQDDIAAAVKRVMDEYGVRNLCKTDEKTKKAELVTHIVDPSLYPLIYGRTPVLMKGGCVSLEGSFAPPHVMPGVSPRVERAIDDGWKNDGFIWRGRRAVYRHGTRFSDEFQWLPCEVSFVGDPNSTDVRITSCINNLHPVKHKALYEAIENIIGLSIEPWNCVLMPRELTSKKRIERGEGAIVNHENQPSWWTDLLQGNTDSPKHRALLQKARRYIGSWRRVRPETFRHTSNTIKDERLKEIAQEKWEAQHAIHPPVNVDLYPEWWTHHNPNNTPLRLQSEFRDLGLQVIVQLTSIDLNKDNPRYNGSPWSFAGTLNDKIVACTTYCLSTSNITPSRITFRQRTPELKDTTTAEEQILGADFPTAGNNFDDMFLTWHRLHTQETGSVLLQPGRMVSYSNSMQARDEAFEIIHPFRPGHRRCLTVYLVDPMSRLCSTRNVPAQRRDWREEWTAEVRSDLLGVLPLELVDMIFGYINDEGLMDGDEAWNIRKKVQDAHNGAQNAVMEELHWPIFG</sequence>
<accession>A0A507AYL7</accession>
<organism evidence="3 4">
    <name type="scientific">Thyridium curvatum</name>
    <dbReference type="NCBI Taxonomy" id="1093900"/>
    <lineage>
        <taxon>Eukaryota</taxon>
        <taxon>Fungi</taxon>
        <taxon>Dikarya</taxon>
        <taxon>Ascomycota</taxon>
        <taxon>Pezizomycotina</taxon>
        <taxon>Sordariomycetes</taxon>
        <taxon>Sordariomycetidae</taxon>
        <taxon>Thyridiales</taxon>
        <taxon>Thyridiaceae</taxon>
        <taxon>Thyridium</taxon>
    </lineage>
</organism>
<evidence type="ECO:0000313" key="4">
    <source>
        <dbReference type="Proteomes" id="UP000319257"/>
    </source>
</evidence>
<protein>
    <submittedName>
        <fullName evidence="3">Uncharacterized protein</fullName>
    </submittedName>
</protein>
<dbReference type="AlphaFoldDB" id="A0A507AYL7"/>
<dbReference type="InterPro" id="IPR049192">
    <property type="entry name" value="DUF4246_C"/>
</dbReference>
<dbReference type="STRING" id="1093900.A0A507AYL7"/>
<keyword evidence="4" id="KW-1185">Reference proteome</keyword>
<dbReference type="InterPro" id="IPR049207">
    <property type="entry name" value="DUF4246_N"/>
</dbReference>
<dbReference type="InParanoid" id="A0A507AYL7"/>
<reference evidence="3 4" key="1">
    <citation type="submission" date="2019-06" db="EMBL/GenBank/DDBJ databases">
        <title>Draft genome sequence of the filamentous fungus Phialemoniopsis curvata isolated from diesel fuel.</title>
        <authorList>
            <person name="Varaljay V.A."/>
            <person name="Lyon W.J."/>
            <person name="Crouch A.L."/>
            <person name="Drake C.E."/>
            <person name="Hollomon J.M."/>
            <person name="Nadeau L.J."/>
            <person name="Nunn H.S."/>
            <person name="Stevenson B.S."/>
            <person name="Bojanowski C.L."/>
            <person name="Crookes-Goodson W.J."/>
        </authorList>
    </citation>
    <scope>NUCLEOTIDE SEQUENCE [LARGE SCALE GENOMIC DNA]</scope>
    <source>
        <strain evidence="3 4">D216</strain>
    </source>
</reference>
<dbReference type="GeneID" id="41968347"/>
<dbReference type="Proteomes" id="UP000319257">
    <property type="component" value="Unassembled WGS sequence"/>
</dbReference>
<feature type="domain" description="DUF4246" evidence="2">
    <location>
        <begin position="65"/>
        <end position="116"/>
    </location>
</feature>
<dbReference type="OrthoDB" id="415532at2759"/>
<dbReference type="InterPro" id="IPR025340">
    <property type="entry name" value="DUF4246"/>
</dbReference>